<dbReference type="EMBL" id="CP011797">
    <property type="protein sequence ID" value="ATX75931.1"/>
    <property type="molecule type" value="Genomic_DNA"/>
</dbReference>
<dbReference type="KEGG" id="rfo:REIFOR_00763"/>
<sequence>MHKMTNDNIHSEAVRRLRIGGLIHQGKTAEQSEIVRLIEARCAASNINLGHDIVYNDHPHELVYHEVFGQLGAIYLRVADAKRSLRYLTAALAGNYRSLPISQWVEGLGVDGDKYMSWPIFKTVARVILLPGSNLYKKHTNKKLIMEALDTGAYIKPHPLLNPVHFDELREEFGNRVLNPKESGFAHVKNADVVYTTGDSELGLYALLLGKKVKTIANNNFQGGFGPLFSQVINAPDPTQALTRILSDPISGIFFPTESLKEDIDRFFDRFIASDAEIN</sequence>
<dbReference type="Proteomes" id="UP000229757">
    <property type="component" value="Chromosome"/>
</dbReference>
<keyword evidence="2" id="KW-1185">Reference proteome</keyword>
<evidence type="ECO:0000313" key="1">
    <source>
        <dbReference type="EMBL" id="ATX75931.1"/>
    </source>
</evidence>
<accession>A0A2K8KPZ5</accession>
<reference evidence="1 2" key="1">
    <citation type="journal article" date="2017" name="Environ. Microbiol.">
        <title>Genomic and physiological analyses of 'Reinekea forsetii' reveal a versatile opportunistic lifestyle during spring algae blooms.</title>
        <authorList>
            <person name="Avci B."/>
            <person name="Hahnke R.L."/>
            <person name="Chafee M."/>
            <person name="Fischer T."/>
            <person name="Gruber-Vodicka H."/>
            <person name="Tegetmeyer H.E."/>
            <person name="Harder J."/>
            <person name="Fuchs B.M."/>
            <person name="Amann R.I."/>
            <person name="Teeling H."/>
        </authorList>
    </citation>
    <scope>NUCLEOTIDE SEQUENCE [LARGE SCALE GENOMIC DNA]</scope>
    <source>
        <strain evidence="1 2">Hel1_31_D35</strain>
    </source>
</reference>
<organism evidence="1 2">
    <name type="scientific">Reinekea forsetii</name>
    <dbReference type="NCBI Taxonomy" id="1336806"/>
    <lineage>
        <taxon>Bacteria</taxon>
        <taxon>Pseudomonadati</taxon>
        <taxon>Pseudomonadota</taxon>
        <taxon>Gammaproteobacteria</taxon>
        <taxon>Oceanospirillales</taxon>
        <taxon>Saccharospirillaceae</taxon>
        <taxon>Reinekea</taxon>
    </lineage>
</organism>
<evidence type="ECO:0000313" key="2">
    <source>
        <dbReference type="Proteomes" id="UP000229757"/>
    </source>
</evidence>
<protein>
    <submittedName>
        <fullName evidence="1">Uncharacterized protein</fullName>
    </submittedName>
</protein>
<proteinExistence type="predicted"/>
<gene>
    <name evidence="1" type="ORF">REIFOR_00763</name>
</gene>
<dbReference type="AlphaFoldDB" id="A0A2K8KPZ5"/>
<name>A0A2K8KPZ5_9GAMM</name>